<feature type="region of interest" description="Disordered" evidence="3">
    <location>
        <begin position="200"/>
        <end position="238"/>
    </location>
</feature>
<dbReference type="GeneID" id="300718"/>
<evidence type="ECO:0000256" key="1">
    <source>
        <dbReference type="ARBA" id="ARBA00022999"/>
    </source>
</evidence>
<dbReference type="InterPro" id="IPR035885">
    <property type="entry name" value="SH2D7_SH2"/>
</dbReference>
<dbReference type="InterPro" id="IPR000980">
    <property type="entry name" value="SH2"/>
</dbReference>
<evidence type="ECO:0000313" key="6">
    <source>
        <dbReference type="Proteomes" id="UP000002494"/>
    </source>
</evidence>
<dbReference type="RefSeq" id="NP_001417475.1">
    <property type="nucleotide sequence ID" value="NM_001430546.1"/>
</dbReference>
<dbReference type="FunFam" id="3.30.505.10:FF:000059">
    <property type="entry name" value="hematopoietic SH2 domain-containing protein"/>
    <property type="match status" value="1"/>
</dbReference>
<dbReference type="PRINTS" id="PR00401">
    <property type="entry name" value="SH2DOMAIN"/>
</dbReference>
<evidence type="ECO:0000313" key="5">
    <source>
        <dbReference type="Ensembl" id="ENSRNOP00000081811.1"/>
    </source>
</evidence>
<feature type="region of interest" description="Disordered" evidence="3">
    <location>
        <begin position="255"/>
        <end position="379"/>
    </location>
</feature>
<protein>
    <submittedName>
        <fullName evidence="5">SH2 domain containing 7</fullName>
    </submittedName>
</protein>
<dbReference type="InterPro" id="IPR036860">
    <property type="entry name" value="SH2_dom_sf"/>
</dbReference>
<feature type="compositionally biased region" description="Polar residues" evidence="3">
    <location>
        <begin position="353"/>
        <end position="363"/>
    </location>
</feature>
<dbReference type="SUPFAM" id="SSF55550">
    <property type="entry name" value="SH2 domain"/>
    <property type="match status" value="1"/>
</dbReference>
<keyword evidence="1 2" id="KW-0727">SH2 domain</keyword>
<dbReference type="GeneTree" id="ENSGT00940000160977"/>
<dbReference type="CDD" id="cd10417">
    <property type="entry name" value="SH2_SH2D7"/>
    <property type="match status" value="1"/>
</dbReference>
<dbReference type="RGD" id="1309791">
    <property type="gene designation" value="Sh2d7"/>
</dbReference>
<reference evidence="5" key="3">
    <citation type="submission" date="2025-09" db="UniProtKB">
        <authorList>
            <consortium name="Ensembl"/>
        </authorList>
    </citation>
    <scope>IDENTIFICATION</scope>
    <source>
        <strain evidence="5">Brown Norway</strain>
    </source>
</reference>
<feature type="region of interest" description="Disordered" evidence="3">
    <location>
        <begin position="410"/>
        <end position="445"/>
    </location>
</feature>
<dbReference type="Pfam" id="PF00017">
    <property type="entry name" value="SH2"/>
    <property type="match status" value="1"/>
</dbReference>
<feature type="compositionally biased region" description="Basic and acidic residues" evidence="3">
    <location>
        <begin position="278"/>
        <end position="289"/>
    </location>
</feature>
<evidence type="ECO:0000259" key="4">
    <source>
        <dbReference type="PROSITE" id="PS50001"/>
    </source>
</evidence>
<dbReference type="Proteomes" id="UP000002494">
    <property type="component" value="Chromosome 8"/>
</dbReference>
<dbReference type="FunCoup" id="A0A8I5ZSU9">
    <property type="interactions" value="42"/>
</dbReference>
<dbReference type="PROSITE" id="PS50001">
    <property type="entry name" value="SH2"/>
    <property type="match status" value="1"/>
</dbReference>
<feature type="domain" description="SH2" evidence="4">
    <location>
        <begin position="51"/>
        <end position="142"/>
    </location>
</feature>
<evidence type="ECO:0000256" key="3">
    <source>
        <dbReference type="SAM" id="MobiDB-lite"/>
    </source>
</evidence>
<dbReference type="SMART" id="SM00252">
    <property type="entry name" value="SH2"/>
    <property type="match status" value="1"/>
</dbReference>
<dbReference type="OMA" id="RWFMETQ"/>
<dbReference type="SMR" id="A0A8I5ZSU9"/>
<feature type="compositionally biased region" description="Polar residues" evidence="3">
    <location>
        <begin position="322"/>
        <end position="333"/>
    </location>
</feature>
<proteinExistence type="predicted"/>
<dbReference type="AlphaFoldDB" id="A0A8I5ZSU9"/>
<feature type="compositionally biased region" description="Basic and acidic residues" evidence="3">
    <location>
        <begin position="434"/>
        <end position="445"/>
    </location>
</feature>
<reference evidence="5" key="2">
    <citation type="submission" date="2025-08" db="UniProtKB">
        <authorList>
            <consortium name="Ensembl"/>
        </authorList>
    </citation>
    <scope>IDENTIFICATION</scope>
    <source>
        <strain evidence="5">Brown Norway</strain>
    </source>
</reference>
<dbReference type="OrthoDB" id="6108017at2759"/>
<name>A0A8I5ZSU9_RAT</name>
<feature type="compositionally biased region" description="Low complexity" evidence="3">
    <location>
        <begin position="342"/>
        <end position="352"/>
    </location>
</feature>
<dbReference type="PANTHER" id="PTHR14388">
    <property type="entry name" value="T CELL-SPECIFIC ADAPTER PROTEIN TSAD"/>
    <property type="match status" value="1"/>
</dbReference>
<evidence type="ECO:0000313" key="7">
    <source>
        <dbReference type="RGD" id="1309791"/>
    </source>
</evidence>
<gene>
    <name evidence="5 7" type="primary">Sh2d7</name>
</gene>
<evidence type="ECO:0000256" key="2">
    <source>
        <dbReference type="PROSITE-ProRule" id="PRU00191"/>
    </source>
</evidence>
<keyword evidence="6" id="KW-1185">Reference proteome</keyword>
<dbReference type="PANTHER" id="PTHR14388:SF6">
    <property type="entry name" value="SH2 DOMAIN-CONTAINING PROTEIN 7"/>
    <property type="match status" value="1"/>
</dbReference>
<dbReference type="Gene3D" id="3.30.505.10">
    <property type="entry name" value="SH2 domain"/>
    <property type="match status" value="1"/>
</dbReference>
<accession>A0A8I5ZSU9</accession>
<dbReference type="KEGG" id="rno:300718"/>
<reference evidence="5" key="1">
    <citation type="submission" date="2024-01" db="EMBL/GenBank/DDBJ databases">
        <title>GRCr8: a new rat reference genome assembly contstructed from accurate long reads and long range scaffolding.</title>
        <authorList>
            <person name="Doris P.A."/>
            <person name="Kalbfleisch T."/>
            <person name="Li K."/>
            <person name="Howe K."/>
            <person name="Wood J."/>
        </authorList>
    </citation>
    <scope>NUCLEOTIDE SEQUENCE [LARGE SCALE GENOMIC DNA]</scope>
    <source>
        <strain evidence="5">Brown Norway</strain>
    </source>
</reference>
<sequence length="459" mass="50511">MEGGPEQFHQGKALEEAGNGQALAEIQELALKWFMETQAPSILQNGALPPWFHGFITRKQTEQLLRDKALGSFLIRLSDRAAGYILSYRGSDRCRHFVINQLRNRRYLVSGDTLSHSTLDELLRHYQEVQLEPFGETLAAACPRLEENDLYDAINTGLQQTNLGLEIPAMELPSMLPDKVTSPCLPAKPQVSFLHTKKALDASSRTGSNEESTEVPTRVPPIPQKSPSLLDDSSAGPSGIVYSELKKMNRAQLGPGTEVWGRHRPAPAGNLASSPGREPSRKLSDEDQNKPNSPEPAPSGEKPDQGSTMPYTSLGFPLPPNSEAQGSRATTWRQGFLKLSHEAQSSSEASSADTYQLAETSGLRQEGRDKPDQRGSTYEQIPSCWHSAAKLPCPGVSPTYSQLSGPMDYGYEKIPGTPQLPEPGNTYEQIPAAKNKDTGRVHKPDKFRRLFFTDKKHKS</sequence>
<dbReference type="GO" id="GO:0005737">
    <property type="term" value="C:cytoplasm"/>
    <property type="evidence" value="ECO:0000318"/>
    <property type="project" value="GO_Central"/>
</dbReference>
<dbReference type="Ensembl" id="ENSRNOT00000109765.2">
    <property type="protein sequence ID" value="ENSRNOP00000081811.1"/>
    <property type="gene ID" value="ENSRNOG00000023870.6"/>
</dbReference>
<dbReference type="CTD" id="646892"/>
<dbReference type="AGR" id="RGD:1309791"/>
<organism evidence="5 6">
    <name type="scientific">Rattus norvegicus</name>
    <name type="common">Rat</name>
    <dbReference type="NCBI Taxonomy" id="10116"/>
    <lineage>
        <taxon>Eukaryota</taxon>
        <taxon>Metazoa</taxon>
        <taxon>Chordata</taxon>
        <taxon>Craniata</taxon>
        <taxon>Vertebrata</taxon>
        <taxon>Euteleostomi</taxon>
        <taxon>Mammalia</taxon>
        <taxon>Eutheria</taxon>
        <taxon>Euarchontoglires</taxon>
        <taxon>Glires</taxon>
        <taxon>Rodentia</taxon>
        <taxon>Myomorpha</taxon>
        <taxon>Muroidea</taxon>
        <taxon>Muridae</taxon>
        <taxon>Murinae</taxon>
        <taxon>Rattus</taxon>
    </lineage>
</organism>